<evidence type="ECO:0000256" key="1">
    <source>
        <dbReference type="SAM" id="MobiDB-lite"/>
    </source>
</evidence>
<keyword evidence="4" id="KW-1185">Reference proteome</keyword>
<dbReference type="PROSITE" id="PS51257">
    <property type="entry name" value="PROKAR_LIPOPROTEIN"/>
    <property type="match status" value="1"/>
</dbReference>
<accession>A0A1H4LXQ3</accession>
<reference evidence="3 4" key="1">
    <citation type="submission" date="2016-10" db="EMBL/GenBank/DDBJ databases">
        <authorList>
            <person name="de Groot N.N."/>
        </authorList>
    </citation>
    <scope>NUCLEOTIDE SEQUENCE [LARGE SCALE GENOMIC DNA]</scope>
    <source>
        <strain evidence="3 4">DSM 10495</strain>
    </source>
</reference>
<keyword evidence="2" id="KW-0732">Signal</keyword>
<proteinExistence type="predicted"/>
<name>A0A1H4LXQ3_9MICC</name>
<evidence type="ECO:0008006" key="5">
    <source>
        <dbReference type="Google" id="ProtNLM"/>
    </source>
</evidence>
<dbReference type="EMBL" id="FNSN01000003">
    <property type="protein sequence ID" value="SEB75264.1"/>
    <property type="molecule type" value="Genomic_DNA"/>
</dbReference>
<dbReference type="Proteomes" id="UP000182652">
    <property type="component" value="Unassembled WGS sequence"/>
</dbReference>
<protein>
    <recommendedName>
        <fullName evidence="5">DUF3060 domain-containing protein</fullName>
    </recommendedName>
</protein>
<dbReference type="AlphaFoldDB" id="A0A1H4LXQ3"/>
<evidence type="ECO:0000313" key="4">
    <source>
        <dbReference type="Proteomes" id="UP000182652"/>
    </source>
</evidence>
<feature type="chain" id="PRO_5039528623" description="DUF3060 domain-containing protein" evidence="2">
    <location>
        <begin position="20"/>
        <end position="215"/>
    </location>
</feature>
<dbReference type="RefSeq" id="WP_074784072.1">
    <property type="nucleotide sequence ID" value="NZ_FNSN01000003.1"/>
</dbReference>
<evidence type="ECO:0000256" key="2">
    <source>
        <dbReference type="SAM" id="SignalP"/>
    </source>
</evidence>
<gene>
    <name evidence="3" type="ORF">SAMN04489745_1155</name>
</gene>
<feature type="signal peptide" evidence="2">
    <location>
        <begin position="1"/>
        <end position="19"/>
    </location>
</feature>
<sequence>MTRTAPSSTAATSSRAATAALLLALTVAGCSAPQASGNGPTAPSASGTREITADSTCSEGEDVVISAKSTSAVLTGQCGTVTLSGAEVRANIDSAKKLVVTGPGSAVIGKTWDAVETTGAKASLNADEISTLTVSGADTTVTLSRKAGKVTLAADGGSLNAHEVQSLAVTGDRNTVVLSGALSGLTVSGDSNTFNWSSGIKLPGSDTGKDNTYTR</sequence>
<evidence type="ECO:0000313" key="3">
    <source>
        <dbReference type="EMBL" id="SEB75264.1"/>
    </source>
</evidence>
<organism evidence="3 4">
    <name type="scientific">Arthrobacter woluwensis</name>
    <dbReference type="NCBI Taxonomy" id="156980"/>
    <lineage>
        <taxon>Bacteria</taxon>
        <taxon>Bacillati</taxon>
        <taxon>Actinomycetota</taxon>
        <taxon>Actinomycetes</taxon>
        <taxon>Micrococcales</taxon>
        <taxon>Micrococcaceae</taxon>
        <taxon>Arthrobacter</taxon>
    </lineage>
</organism>
<feature type="region of interest" description="Disordered" evidence="1">
    <location>
        <begin position="33"/>
        <end position="53"/>
    </location>
</feature>